<dbReference type="Proteomes" id="UP000249458">
    <property type="component" value="Unassembled WGS sequence"/>
</dbReference>
<name>A0A364LKE7_9GAMM</name>
<protein>
    <recommendedName>
        <fullName evidence="2">DUF3592 domain-containing protein</fullName>
    </recommendedName>
</protein>
<comment type="caution">
    <text evidence="3">The sequence shown here is derived from an EMBL/GenBank/DDBJ whole genome shotgun (WGS) entry which is preliminary data.</text>
</comment>
<feature type="transmembrane region" description="Helical" evidence="1">
    <location>
        <begin position="116"/>
        <end position="136"/>
    </location>
</feature>
<dbReference type="InterPro" id="IPR021994">
    <property type="entry name" value="DUF3592"/>
</dbReference>
<keyword evidence="1" id="KW-1133">Transmembrane helix</keyword>
<evidence type="ECO:0000313" key="4">
    <source>
        <dbReference type="Proteomes" id="UP000249458"/>
    </source>
</evidence>
<dbReference type="AlphaFoldDB" id="A0A364LKE7"/>
<dbReference type="Pfam" id="PF12158">
    <property type="entry name" value="DUF3592"/>
    <property type="match status" value="1"/>
</dbReference>
<dbReference type="EMBL" id="MVJN01000005">
    <property type="protein sequence ID" value="RAP36821.1"/>
    <property type="molecule type" value="Genomic_DNA"/>
</dbReference>
<evidence type="ECO:0000313" key="3">
    <source>
        <dbReference type="EMBL" id="RAP36821.1"/>
    </source>
</evidence>
<proteinExistence type="predicted"/>
<keyword evidence="1" id="KW-0472">Membrane</keyword>
<keyword evidence="1" id="KW-0812">Transmembrane</keyword>
<reference evidence="3 4" key="1">
    <citation type="submission" date="2017-02" db="EMBL/GenBank/DDBJ databases">
        <title>Legionella quilivanii strain from human: case report and whole genome sequencing analysis.</title>
        <authorList>
            <person name="Lalancette C."/>
            <person name="Leduc J.-M."/>
            <person name="Levesque S."/>
            <person name="Fournier E."/>
            <person name="Saoud J."/>
            <person name="Faucher S.P."/>
            <person name="Bernard K."/>
            <person name="Martineau C."/>
            <person name="Longtin J."/>
        </authorList>
    </citation>
    <scope>NUCLEOTIDE SEQUENCE [LARGE SCALE GENOMIC DNA]</scope>
    <source>
        <strain evidence="3 4">ID143958</strain>
    </source>
</reference>
<gene>
    <name evidence="3" type="ORF">B1207_07905</name>
</gene>
<evidence type="ECO:0000256" key="1">
    <source>
        <dbReference type="SAM" id="Phobius"/>
    </source>
</evidence>
<organism evidence="3 4">
    <name type="scientific">Legionella quinlivanii</name>
    <dbReference type="NCBI Taxonomy" id="45073"/>
    <lineage>
        <taxon>Bacteria</taxon>
        <taxon>Pseudomonadati</taxon>
        <taxon>Pseudomonadota</taxon>
        <taxon>Gammaproteobacteria</taxon>
        <taxon>Legionellales</taxon>
        <taxon>Legionellaceae</taxon>
        <taxon>Legionella</taxon>
    </lineage>
</organism>
<accession>A0A364LKE7</accession>
<feature type="domain" description="DUF3592" evidence="2">
    <location>
        <begin position="47"/>
        <end position="111"/>
    </location>
</feature>
<sequence length="140" mass="16325">MLILLFMLGYFWRYRSKFKASQVWPFAKGQITRLNWIRKDHFLWADIQYSYVVDGVSYTNNSLFIEQRFRSPKSAYARRIAYQAALAYEKGEEITVFYNPVNPQEAALDTRVPLKLTIILILLGVFLVIHVSSILVGNVL</sequence>
<evidence type="ECO:0000259" key="2">
    <source>
        <dbReference type="Pfam" id="PF12158"/>
    </source>
</evidence>